<evidence type="ECO:0000256" key="2">
    <source>
        <dbReference type="SAM" id="Phobius"/>
    </source>
</evidence>
<proteinExistence type="inferred from homology"/>
<dbReference type="PANTHER" id="PTHR12475:SF4">
    <property type="entry name" value="PROTEIN THEM6"/>
    <property type="match status" value="1"/>
</dbReference>
<comment type="caution">
    <text evidence="3">The sequence shown here is derived from an EMBL/GenBank/DDBJ whole genome shotgun (WGS) entry which is preliminary data.</text>
</comment>
<feature type="transmembrane region" description="Helical" evidence="2">
    <location>
        <begin position="29"/>
        <end position="48"/>
    </location>
</feature>
<keyword evidence="2" id="KW-1133">Transmembrane helix</keyword>
<keyword evidence="2" id="KW-0812">Transmembrane</keyword>
<evidence type="ECO:0000313" key="3">
    <source>
        <dbReference type="EMBL" id="KAJ8061945.1"/>
    </source>
</evidence>
<protein>
    <recommendedName>
        <fullName evidence="5">Capsule polysaccharide biosynthesis protein</fullName>
    </recommendedName>
</protein>
<keyword evidence="4" id="KW-1185">Reference proteome</keyword>
<gene>
    <name evidence="3" type="ORF">OCU04_009731</name>
</gene>
<evidence type="ECO:0000256" key="1">
    <source>
        <dbReference type="ARBA" id="ARBA00038476"/>
    </source>
</evidence>
<dbReference type="InterPro" id="IPR029069">
    <property type="entry name" value="HotDog_dom_sf"/>
</dbReference>
<dbReference type="Pfam" id="PF13279">
    <property type="entry name" value="4HBT_2"/>
    <property type="match status" value="1"/>
</dbReference>
<name>A0A9X0AFY8_9HELO</name>
<accession>A0A9X0AFY8</accession>
<dbReference type="SUPFAM" id="SSF54637">
    <property type="entry name" value="Thioesterase/thiol ester dehydrase-isomerase"/>
    <property type="match status" value="1"/>
</dbReference>
<evidence type="ECO:0008006" key="5">
    <source>
        <dbReference type="Google" id="ProtNLM"/>
    </source>
</evidence>
<dbReference type="OrthoDB" id="265761at2759"/>
<feature type="transmembrane region" description="Helical" evidence="2">
    <location>
        <begin position="54"/>
        <end position="74"/>
    </location>
</feature>
<comment type="similarity">
    <text evidence="1">Belongs to the lcsJ thioesterase family.</text>
</comment>
<dbReference type="AlphaFoldDB" id="A0A9X0AFY8"/>
<organism evidence="3 4">
    <name type="scientific">Sclerotinia nivalis</name>
    <dbReference type="NCBI Taxonomy" id="352851"/>
    <lineage>
        <taxon>Eukaryota</taxon>
        <taxon>Fungi</taxon>
        <taxon>Dikarya</taxon>
        <taxon>Ascomycota</taxon>
        <taxon>Pezizomycotina</taxon>
        <taxon>Leotiomycetes</taxon>
        <taxon>Helotiales</taxon>
        <taxon>Sclerotiniaceae</taxon>
        <taxon>Sclerotinia</taxon>
    </lineage>
</organism>
<evidence type="ECO:0000313" key="4">
    <source>
        <dbReference type="Proteomes" id="UP001152300"/>
    </source>
</evidence>
<sequence>MDNFTGSGPETTHMYTEYVTQHHSPRQTLFLYVLTYSLHIILQCLNYICTWSTIWKLAFVALAIGNLKNLPLIWHLRIVNAFRFCLRSQRPKVKCGPHQIFQPIITESYAPLMEIDFNLHKTNSSYFSDVDVARTHLFCTLFSEGIEQMRGGTEAITGSKEPTFGIALGAVNCNFKKELKPYESYEMWTRVLSWDEKWIWLVTHFVRKDSSKPKAYTLYPQQKTDNREEKCKDLDPRAGVVACSLSKCVFKQGRKTISPDFMLRASGLLPDTLQKEELDVQPGEDTNSADAEEWTYARIEEERLRGKKIADTLSAESQQDLEQSFTGESEALGRHTDGTGIVGVFSTLAQLAGLKRDQIL</sequence>
<keyword evidence="2" id="KW-0472">Membrane</keyword>
<dbReference type="PANTHER" id="PTHR12475">
    <property type="match status" value="1"/>
</dbReference>
<dbReference type="Proteomes" id="UP001152300">
    <property type="component" value="Unassembled WGS sequence"/>
</dbReference>
<dbReference type="EMBL" id="JAPEIS010000011">
    <property type="protein sequence ID" value="KAJ8061945.1"/>
    <property type="molecule type" value="Genomic_DNA"/>
</dbReference>
<reference evidence="3" key="1">
    <citation type="submission" date="2022-11" db="EMBL/GenBank/DDBJ databases">
        <title>Genome Resource of Sclerotinia nivalis Strain SnTB1, a Plant Pathogen Isolated from American Ginseng.</title>
        <authorList>
            <person name="Fan S."/>
        </authorList>
    </citation>
    <scope>NUCLEOTIDE SEQUENCE</scope>
    <source>
        <strain evidence="3">SnTB1</strain>
    </source>
</reference>
<dbReference type="InterPro" id="IPR051490">
    <property type="entry name" value="THEM6_lcsJ_thioesterase"/>
</dbReference>
<dbReference type="CDD" id="cd00586">
    <property type="entry name" value="4HBT"/>
    <property type="match status" value="1"/>
</dbReference>